<evidence type="ECO:0000313" key="2">
    <source>
        <dbReference type="Proteomes" id="UP000032336"/>
    </source>
</evidence>
<gene>
    <name evidence="1" type="ORF">FEAC_20680</name>
</gene>
<dbReference type="Proteomes" id="UP000032336">
    <property type="component" value="Unassembled WGS sequence"/>
</dbReference>
<accession>A0A0D8FSW9</accession>
<dbReference type="AlphaFoldDB" id="A0A0D8FSW9"/>
<keyword evidence="2" id="KW-1185">Reference proteome</keyword>
<organism evidence="1 2">
    <name type="scientific">Ferrimicrobium acidiphilum DSM 19497</name>
    <dbReference type="NCBI Taxonomy" id="1121877"/>
    <lineage>
        <taxon>Bacteria</taxon>
        <taxon>Bacillati</taxon>
        <taxon>Actinomycetota</taxon>
        <taxon>Acidimicrobiia</taxon>
        <taxon>Acidimicrobiales</taxon>
        <taxon>Acidimicrobiaceae</taxon>
        <taxon>Ferrimicrobium</taxon>
    </lineage>
</organism>
<reference evidence="1 2" key="1">
    <citation type="submission" date="2015-01" db="EMBL/GenBank/DDBJ databases">
        <title>Draft genome of the acidophilic iron oxidizer Ferrimicrobium acidiphilum strain T23.</title>
        <authorList>
            <person name="Poehlein A."/>
            <person name="Eisen S."/>
            <person name="Schloemann M."/>
            <person name="Johnson B.D."/>
            <person name="Daniel R."/>
            <person name="Muehling M."/>
        </authorList>
    </citation>
    <scope>NUCLEOTIDE SEQUENCE [LARGE SCALE GENOMIC DNA]</scope>
    <source>
        <strain evidence="1 2">T23</strain>
    </source>
</reference>
<dbReference type="STRING" id="1121877.FEAC_20680"/>
<comment type="caution">
    <text evidence="1">The sequence shown here is derived from an EMBL/GenBank/DDBJ whole genome shotgun (WGS) entry which is preliminary data.</text>
</comment>
<evidence type="ECO:0000313" key="1">
    <source>
        <dbReference type="EMBL" id="KJE76206.1"/>
    </source>
</evidence>
<sequence length="71" mass="7580">MQAACTTLKVRMAVPEEALPVVEVGRLYDALLTLVRRVSGEFGLLATNCCGISTNASEATLGLRCSFPAHR</sequence>
<dbReference type="EMBL" id="JXUW01000020">
    <property type="protein sequence ID" value="KJE76206.1"/>
    <property type="molecule type" value="Genomic_DNA"/>
</dbReference>
<proteinExistence type="predicted"/>
<name>A0A0D8FSW9_9ACTN</name>
<protein>
    <submittedName>
        <fullName evidence="1">Uncharacterized protein</fullName>
    </submittedName>
</protein>